<dbReference type="Pfam" id="PF00571">
    <property type="entry name" value="CBS"/>
    <property type="match status" value="2"/>
</dbReference>
<dbReference type="Gene3D" id="3.10.580.10">
    <property type="entry name" value="CBS-domain"/>
    <property type="match status" value="1"/>
</dbReference>
<evidence type="ECO:0000256" key="1">
    <source>
        <dbReference type="ARBA" id="ARBA00023122"/>
    </source>
</evidence>
<dbReference type="Proteomes" id="UP000198856">
    <property type="component" value="Unassembled WGS sequence"/>
</dbReference>
<name>A0A1G8XF20_9EURY</name>
<evidence type="ECO:0000259" key="3">
    <source>
        <dbReference type="PROSITE" id="PS51371"/>
    </source>
</evidence>
<dbReference type="InterPro" id="IPR000644">
    <property type="entry name" value="CBS_dom"/>
</dbReference>
<dbReference type="InterPro" id="IPR051257">
    <property type="entry name" value="Diverse_CBS-Domain"/>
</dbReference>
<dbReference type="PROSITE" id="PS51371">
    <property type="entry name" value="CBS"/>
    <property type="match status" value="2"/>
</dbReference>
<accession>A0A1G8XF20</accession>
<gene>
    <name evidence="4" type="ORF">SAMN05216226_11143</name>
</gene>
<feature type="domain" description="CBS" evidence="3">
    <location>
        <begin position="75"/>
        <end position="126"/>
    </location>
</feature>
<sequence>MAPDETVLVREVMSTPLETIPATESVQTAAERMRDHDISGLFVPGPDAGIVTTTDIVDVVAAGDDPAKVTVGDVMTAPVERVTTEVELNEAAEMMTTYGIKHLPVVDNQSDYVGMVSSTDTTSEFE</sequence>
<evidence type="ECO:0000313" key="5">
    <source>
        <dbReference type="Proteomes" id="UP000198856"/>
    </source>
</evidence>
<dbReference type="RefSeq" id="WP_092703265.1">
    <property type="nucleotide sequence ID" value="NZ_FNFC01000011.1"/>
</dbReference>
<proteinExistence type="predicted"/>
<evidence type="ECO:0000256" key="2">
    <source>
        <dbReference type="PROSITE-ProRule" id="PRU00703"/>
    </source>
</evidence>
<keyword evidence="1 2" id="KW-0129">CBS domain</keyword>
<dbReference type="STRING" id="890420.SAMN05216226_11143"/>
<organism evidence="4 5">
    <name type="scientific">Halovenus aranensis</name>
    <dbReference type="NCBI Taxonomy" id="890420"/>
    <lineage>
        <taxon>Archaea</taxon>
        <taxon>Methanobacteriati</taxon>
        <taxon>Methanobacteriota</taxon>
        <taxon>Stenosarchaea group</taxon>
        <taxon>Halobacteria</taxon>
        <taxon>Halobacteriales</taxon>
        <taxon>Haloarculaceae</taxon>
        <taxon>Halovenus</taxon>
    </lineage>
</organism>
<keyword evidence="5" id="KW-1185">Reference proteome</keyword>
<feature type="domain" description="CBS" evidence="3">
    <location>
        <begin position="13"/>
        <end position="69"/>
    </location>
</feature>
<evidence type="ECO:0000313" key="4">
    <source>
        <dbReference type="EMBL" id="SDJ89209.1"/>
    </source>
</evidence>
<dbReference type="SMART" id="SM00116">
    <property type="entry name" value="CBS"/>
    <property type="match status" value="2"/>
</dbReference>
<reference evidence="4 5" key="1">
    <citation type="submission" date="2016-10" db="EMBL/GenBank/DDBJ databases">
        <authorList>
            <person name="de Groot N.N."/>
        </authorList>
    </citation>
    <scope>NUCLEOTIDE SEQUENCE [LARGE SCALE GENOMIC DNA]</scope>
    <source>
        <strain evidence="4 5">IBRC-M10015</strain>
    </source>
</reference>
<dbReference type="SUPFAM" id="SSF54631">
    <property type="entry name" value="CBS-domain pair"/>
    <property type="match status" value="1"/>
</dbReference>
<dbReference type="InterPro" id="IPR046342">
    <property type="entry name" value="CBS_dom_sf"/>
</dbReference>
<dbReference type="PANTHER" id="PTHR43080:SF2">
    <property type="entry name" value="CBS DOMAIN-CONTAINING PROTEIN"/>
    <property type="match status" value="1"/>
</dbReference>
<dbReference type="EMBL" id="FNFC01000011">
    <property type="protein sequence ID" value="SDJ89209.1"/>
    <property type="molecule type" value="Genomic_DNA"/>
</dbReference>
<dbReference type="AlphaFoldDB" id="A0A1G8XF20"/>
<dbReference type="OrthoDB" id="43333at2157"/>
<dbReference type="PANTHER" id="PTHR43080">
    <property type="entry name" value="CBS DOMAIN-CONTAINING PROTEIN CBSX3, MITOCHONDRIAL"/>
    <property type="match status" value="1"/>
</dbReference>
<protein>
    <submittedName>
        <fullName evidence="4">IMP dehydrogenase</fullName>
    </submittedName>
</protein>